<feature type="transmembrane region" description="Helical" evidence="13">
    <location>
        <begin position="127"/>
        <end position="150"/>
    </location>
</feature>
<keyword evidence="11 13" id="KW-0408">Iron</keyword>
<evidence type="ECO:0000256" key="12">
    <source>
        <dbReference type="ARBA" id="ARBA00023136"/>
    </source>
</evidence>
<accession>E1QFS9</accession>
<dbReference type="GO" id="GO:0019646">
    <property type="term" value="P:aerobic electron transport chain"/>
    <property type="evidence" value="ECO:0007669"/>
    <property type="project" value="InterPro"/>
</dbReference>
<dbReference type="PANTHER" id="PTHR30365">
    <property type="entry name" value="CYTOCHROME D UBIQUINOL OXIDASE"/>
    <property type="match status" value="1"/>
</dbReference>
<evidence type="ECO:0000256" key="9">
    <source>
        <dbReference type="ARBA" id="ARBA00022982"/>
    </source>
</evidence>
<keyword evidence="3 13" id="KW-0813">Transport</keyword>
<evidence type="ECO:0000256" key="11">
    <source>
        <dbReference type="ARBA" id="ARBA00023004"/>
    </source>
</evidence>
<dbReference type="eggNOG" id="COG1271">
    <property type="taxonomic scope" value="Bacteria"/>
</dbReference>
<evidence type="ECO:0000256" key="8">
    <source>
        <dbReference type="ARBA" id="ARBA00022723"/>
    </source>
</evidence>
<dbReference type="OrthoDB" id="9807042at2"/>
<dbReference type="GO" id="GO:0009055">
    <property type="term" value="F:electron transfer activity"/>
    <property type="evidence" value="ECO:0007669"/>
    <property type="project" value="UniProtKB-UniRule"/>
</dbReference>
<gene>
    <name evidence="14" type="ordered locus">Deba_1171</name>
</gene>
<keyword evidence="15" id="KW-1185">Reference proteome</keyword>
<name>E1QFS9_DESB2</name>
<organism evidence="14 15">
    <name type="scientific">Desulfarculus baarsii (strain ATCC 33931 / DSM 2075 / LMG 7858 / VKM B-1802 / 2st14)</name>
    <dbReference type="NCBI Taxonomy" id="644282"/>
    <lineage>
        <taxon>Bacteria</taxon>
        <taxon>Pseudomonadati</taxon>
        <taxon>Thermodesulfobacteriota</taxon>
        <taxon>Desulfarculia</taxon>
        <taxon>Desulfarculales</taxon>
        <taxon>Desulfarculaceae</taxon>
        <taxon>Desulfarculus</taxon>
    </lineage>
</organism>
<evidence type="ECO:0000256" key="10">
    <source>
        <dbReference type="ARBA" id="ARBA00022989"/>
    </source>
</evidence>
<keyword evidence="6 13" id="KW-0349">Heme</keyword>
<dbReference type="KEGG" id="dbr:Deba_1171"/>
<evidence type="ECO:0000256" key="1">
    <source>
        <dbReference type="ARBA" id="ARBA00004429"/>
    </source>
</evidence>
<evidence type="ECO:0000313" key="15">
    <source>
        <dbReference type="Proteomes" id="UP000009047"/>
    </source>
</evidence>
<evidence type="ECO:0000313" key="14">
    <source>
        <dbReference type="EMBL" id="ADK84539.1"/>
    </source>
</evidence>
<feature type="transmembrane region" description="Helical" evidence="13">
    <location>
        <begin position="186"/>
        <end position="205"/>
    </location>
</feature>
<evidence type="ECO:0000256" key="4">
    <source>
        <dbReference type="ARBA" id="ARBA00022475"/>
    </source>
</evidence>
<dbReference type="RefSeq" id="WP_013257993.1">
    <property type="nucleotide sequence ID" value="NC_014365.1"/>
</dbReference>
<dbReference type="EMBL" id="CP002085">
    <property type="protein sequence ID" value="ADK84539.1"/>
    <property type="molecule type" value="Genomic_DNA"/>
</dbReference>
<feature type="transmembrane region" description="Helical" evidence="13">
    <location>
        <begin position="12"/>
        <end position="33"/>
    </location>
</feature>
<keyword evidence="8 13" id="KW-0479">Metal-binding</keyword>
<feature type="transmembrane region" description="Helical" evidence="13">
    <location>
        <begin position="320"/>
        <end position="341"/>
    </location>
</feature>
<dbReference type="AlphaFoldDB" id="E1QFS9"/>
<evidence type="ECO:0000256" key="6">
    <source>
        <dbReference type="ARBA" id="ARBA00022617"/>
    </source>
</evidence>
<keyword evidence="5" id="KW-0997">Cell inner membrane</keyword>
<feature type="transmembrane region" description="Helical" evidence="13">
    <location>
        <begin position="217"/>
        <end position="235"/>
    </location>
</feature>
<feature type="transmembrane region" description="Helical" evidence="13">
    <location>
        <begin position="90"/>
        <end position="115"/>
    </location>
</feature>
<keyword evidence="12 13" id="KW-0472">Membrane</keyword>
<keyword evidence="10 13" id="KW-1133">Transmembrane helix</keyword>
<evidence type="ECO:0000256" key="13">
    <source>
        <dbReference type="PIRNR" id="PIRNR006446"/>
    </source>
</evidence>
<dbReference type="STRING" id="644282.Deba_1171"/>
<dbReference type="PIRSF" id="PIRSF006446">
    <property type="entry name" value="Cyt_quinol_oxidase_1"/>
    <property type="match status" value="1"/>
</dbReference>
<feature type="transmembrane region" description="Helical" evidence="13">
    <location>
        <begin position="53"/>
        <end position="70"/>
    </location>
</feature>
<evidence type="ECO:0000256" key="5">
    <source>
        <dbReference type="ARBA" id="ARBA00022519"/>
    </source>
</evidence>
<dbReference type="GO" id="GO:0005886">
    <property type="term" value="C:plasma membrane"/>
    <property type="evidence" value="ECO:0007669"/>
    <property type="project" value="UniProtKB-SubCell"/>
</dbReference>
<dbReference type="GO" id="GO:0016682">
    <property type="term" value="F:oxidoreductase activity, acting on diphenols and related substances as donors, oxygen as acceptor"/>
    <property type="evidence" value="ECO:0007669"/>
    <property type="project" value="TreeGrafter"/>
</dbReference>
<dbReference type="Proteomes" id="UP000009047">
    <property type="component" value="Chromosome"/>
</dbReference>
<proteinExistence type="inferred from homology"/>
<dbReference type="GO" id="GO:0070069">
    <property type="term" value="C:cytochrome complex"/>
    <property type="evidence" value="ECO:0007669"/>
    <property type="project" value="UniProtKB-UniRule"/>
</dbReference>
<dbReference type="HOGENOM" id="CLU_030555_3_1_7"/>
<comment type="subcellular location">
    <subcellularLocation>
        <location evidence="1">Cell inner membrane</location>
        <topology evidence="1">Multi-pass membrane protein</topology>
    </subcellularLocation>
</comment>
<evidence type="ECO:0000256" key="7">
    <source>
        <dbReference type="ARBA" id="ARBA00022692"/>
    </source>
</evidence>
<dbReference type="GO" id="GO:0020037">
    <property type="term" value="F:heme binding"/>
    <property type="evidence" value="ECO:0007669"/>
    <property type="project" value="TreeGrafter"/>
</dbReference>
<feature type="transmembrane region" description="Helical" evidence="13">
    <location>
        <begin position="393"/>
        <end position="423"/>
    </location>
</feature>
<evidence type="ECO:0000256" key="2">
    <source>
        <dbReference type="ARBA" id="ARBA00009819"/>
    </source>
</evidence>
<protein>
    <submittedName>
        <fullName evidence="14">Cytochrome bd ubiquinol oxidase subunit I</fullName>
    </submittedName>
</protein>
<keyword evidence="4 13" id="KW-1003">Cell membrane</keyword>
<dbReference type="GO" id="GO:0046872">
    <property type="term" value="F:metal ion binding"/>
    <property type="evidence" value="ECO:0007669"/>
    <property type="project" value="UniProtKB-UniRule"/>
</dbReference>
<reference evidence="14 15" key="1">
    <citation type="journal article" date="2010" name="Stand. Genomic Sci.">
        <title>Complete genome sequence of Desulfarculus baarsii type strain (2st14).</title>
        <authorList>
            <person name="Sun H."/>
            <person name="Spring S."/>
            <person name="Lapidus A."/>
            <person name="Davenport K."/>
            <person name="Del Rio T.G."/>
            <person name="Tice H."/>
            <person name="Nolan M."/>
            <person name="Copeland A."/>
            <person name="Cheng J.F."/>
            <person name="Lucas S."/>
            <person name="Tapia R."/>
            <person name="Goodwin L."/>
            <person name="Pitluck S."/>
            <person name="Ivanova N."/>
            <person name="Pagani I."/>
            <person name="Mavromatis K."/>
            <person name="Ovchinnikova G."/>
            <person name="Pati A."/>
            <person name="Chen A."/>
            <person name="Palaniappan K."/>
            <person name="Hauser L."/>
            <person name="Chang Y.J."/>
            <person name="Jeffries C.D."/>
            <person name="Detter J.C."/>
            <person name="Han C."/>
            <person name="Rohde M."/>
            <person name="Brambilla E."/>
            <person name="Goker M."/>
            <person name="Woyke T."/>
            <person name="Bristow J."/>
            <person name="Eisen J.A."/>
            <person name="Markowitz V."/>
            <person name="Hugenholtz P."/>
            <person name="Kyrpides N.C."/>
            <person name="Klenk H.P."/>
            <person name="Land M."/>
        </authorList>
    </citation>
    <scope>NUCLEOTIDE SEQUENCE [LARGE SCALE GENOMIC DNA]</scope>
    <source>
        <strain evidence="15">ATCC 33931 / DSM 2075 / LMG 7858 / VKM B-1802 / 2st14</strain>
    </source>
</reference>
<keyword evidence="9 13" id="KW-0249">Electron transport</keyword>
<dbReference type="InterPro" id="IPR002585">
    <property type="entry name" value="Cyt-d_ubiquinol_oxidase_su_1"/>
</dbReference>
<dbReference type="Pfam" id="PF01654">
    <property type="entry name" value="Cyt_bd_oxida_I"/>
    <property type="match status" value="1"/>
</dbReference>
<sequence>MDVLMLSRLQFAAATFFHFLFVPLTLGLSILVAIMETIYVKTGDEQYKRMAKFWGKLFLINFAIGVVTGITLEFQFGTNWSRYSKYVGDIFGSLLAVEATVAFFLESTFIAVWVFGWERLSPKAHVATIWLVAAASNISAYWIIAANAFMQHPVGYVLRNGRAELDDFIAVATQKFAVLQFAHTLSGAYILAGFFVMGICAYHLLRRQNVEFFSRSFRLALNFALIFSVAAAITGDLGGKEVAQVQPSKLAAMESHWQTQESAPIYLITVPRLGGEGNIVEWLPIPGALSLLAFNDFGAKVVGLNDIPPEDRPPVLPTFLGFRLMVGLGALFIALTVWGWLKRKQLVDNPTYLKIMLWSLPLPYLANEAGWMLTEVGRQPWIVWGLMRTSEAFSPIATSQVAISLAAFIVVYGLLGAAAFYLLAKHAKQGPEMAAATAGARKEG</sequence>
<evidence type="ECO:0000256" key="3">
    <source>
        <dbReference type="ARBA" id="ARBA00022448"/>
    </source>
</evidence>
<comment type="similarity">
    <text evidence="2 13">Belongs to the cytochrome ubiquinol oxidase subunit 1 family.</text>
</comment>
<dbReference type="PANTHER" id="PTHR30365:SF0">
    <property type="entry name" value="CYTOCHROME BD-I UBIQUINOL OXIDASE SUBUNIT 1"/>
    <property type="match status" value="1"/>
</dbReference>
<keyword evidence="7 13" id="KW-0812">Transmembrane</keyword>